<reference evidence="4 5" key="1">
    <citation type="submission" date="2016-02" db="EMBL/GenBank/DDBJ databases">
        <title>Genome analysis of coral dinoflagellate symbionts highlights evolutionary adaptations to a symbiotic lifestyle.</title>
        <authorList>
            <person name="Aranda M."/>
            <person name="Li Y."/>
            <person name="Liew Y.J."/>
            <person name="Baumgarten S."/>
            <person name="Simakov O."/>
            <person name="Wilson M."/>
            <person name="Piel J."/>
            <person name="Ashoor H."/>
            <person name="Bougouffa S."/>
            <person name="Bajic V.B."/>
            <person name="Ryu T."/>
            <person name="Ravasi T."/>
            <person name="Bayer T."/>
            <person name="Micklem G."/>
            <person name="Kim H."/>
            <person name="Bhak J."/>
            <person name="Lajeunesse T.C."/>
            <person name="Voolstra C.R."/>
        </authorList>
    </citation>
    <scope>NUCLEOTIDE SEQUENCE [LARGE SCALE GENOMIC DNA]</scope>
    <source>
        <strain evidence="4 5">CCMP2467</strain>
    </source>
</reference>
<feature type="domain" description="Sulfatase-modifying factor enzyme-like" evidence="3">
    <location>
        <begin position="2861"/>
        <end position="3142"/>
    </location>
</feature>
<feature type="compositionally biased region" description="Polar residues" evidence="2">
    <location>
        <begin position="1791"/>
        <end position="1801"/>
    </location>
</feature>
<evidence type="ECO:0000256" key="2">
    <source>
        <dbReference type="SAM" id="MobiDB-lite"/>
    </source>
</evidence>
<dbReference type="InterPro" id="IPR029063">
    <property type="entry name" value="SAM-dependent_MTases_sf"/>
</dbReference>
<proteinExistence type="predicted"/>
<dbReference type="EMBL" id="LSRX01000950">
    <property type="protein sequence ID" value="OLP85894.1"/>
    <property type="molecule type" value="Genomic_DNA"/>
</dbReference>
<dbReference type="GO" id="GO:0120147">
    <property type="term" value="F:formylglycine-generating oxidase activity"/>
    <property type="evidence" value="ECO:0007669"/>
    <property type="project" value="TreeGrafter"/>
</dbReference>
<gene>
    <name evidence="4" type="primary">mug158</name>
    <name evidence="4" type="ORF">AK812_SmicGene33074</name>
</gene>
<dbReference type="OrthoDB" id="440271at2759"/>
<keyword evidence="5" id="KW-1185">Reference proteome</keyword>
<evidence type="ECO:0000313" key="5">
    <source>
        <dbReference type="Proteomes" id="UP000186817"/>
    </source>
</evidence>
<dbReference type="Gene3D" id="3.40.50.150">
    <property type="entry name" value="Vaccinia Virus protein VP39"/>
    <property type="match status" value="1"/>
</dbReference>
<dbReference type="Pfam" id="PF13489">
    <property type="entry name" value="Methyltransf_23"/>
    <property type="match status" value="1"/>
</dbReference>
<dbReference type="Proteomes" id="UP000186817">
    <property type="component" value="Unassembled WGS sequence"/>
</dbReference>
<feature type="compositionally biased region" description="Basic and acidic residues" evidence="2">
    <location>
        <begin position="508"/>
        <end position="530"/>
    </location>
</feature>
<dbReference type="InterPro" id="IPR027625">
    <property type="entry name" value="OvoA_Cterm"/>
</dbReference>
<feature type="coiled-coil region" evidence="1">
    <location>
        <begin position="779"/>
        <end position="806"/>
    </location>
</feature>
<dbReference type="InterPro" id="IPR051043">
    <property type="entry name" value="Sulfatase_Mod_Factor_Kinase"/>
</dbReference>
<dbReference type="InterPro" id="IPR016187">
    <property type="entry name" value="CTDL_fold"/>
</dbReference>
<organism evidence="4 5">
    <name type="scientific">Symbiodinium microadriaticum</name>
    <name type="common">Dinoflagellate</name>
    <name type="synonym">Zooxanthella microadriatica</name>
    <dbReference type="NCBI Taxonomy" id="2951"/>
    <lineage>
        <taxon>Eukaryota</taxon>
        <taxon>Sar</taxon>
        <taxon>Alveolata</taxon>
        <taxon>Dinophyceae</taxon>
        <taxon>Suessiales</taxon>
        <taxon>Symbiodiniaceae</taxon>
        <taxon>Symbiodinium</taxon>
    </lineage>
</organism>
<dbReference type="NCBIfam" id="TIGR04344">
    <property type="entry name" value="ovoA_Nterm"/>
    <property type="match status" value="1"/>
</dbReference>
<dbReference type="Pfam" id="PF03781">
    <property type="entry name" value="FGE-sulfatase"/>
    <property type="match status" value="1"/>
</dbReference>
<evidence type="ECO:0000259" key="3">
    <source>
        <dbReference type="Pfam" id="PF03781"/>
    </source>
</evidence>
<accession>A0A1Q9CSI9</accession>
<dbReference type="CDD" id="cd02440">
    <property type="entry name" value="AdoMet_MTases"/>
    <property type="match status" value="1"/>
</dbReference>
<dbReference type="PANTHER" id="PTHR23150">
    <property type="entry name" value="SULFATASE MODIFYING FACTOR 1, 2"/>
    <property type="match status" value="1"/>
</dbReference>
<evidence type="ECO:0000313" key="4">
    <source>
        <dbReference type="EMBL" id="OLP85894.1"/>
    </source>
</evidence>
<dbReference type="InterPro" id="IPR042095">
    <property type="entry name" value="SUMF_sf"/>
</dbReference>
<dbReference type="Gene3D" id="3.90.1580.10">
    <property type="entry name" value="paralog of FGE (formylglycine-generating enzyme)"/>
    <property type="match status" value="1"/>
</dbReference>
<feature type="compositionally biased region" description="Basic residues" evidence="2">
    <location>
        <begin position="2424"/>
        <end position="2434"/>
    </location>
</feature>
<protein>
    <submittedName>
        <fullName evidence="4">Meiotically up-regulated gene 158 protein</fullName>
    </submittedName>
</protein>
<feature type="compositionally biased region" description="Basic and acidic residues" evidence="2">
    <location>
        <begin position="2385"/>
        <end position="2395"/>
    </location>
</feature>
<evidence type="ECO:0000256" key="1">
    <source>
        <dbReference type="SAM" id="Coils"/>
    </source>
</evidence>
<dbReference type="InterPro" id="IPR005532">
    <property type="entry name" value="SUMF_dom"/>
</dbReference>
<dbReference type="InterPro" id="IPR027577">
    <property type="entry name" value="OvoA_Nterm"/>
</dbReference>
<keyword evidence="1" id="KW-0175">Coiled coil</keyword>
<dbReference type="NCBIfam" id="TIGR04345">
    <property type="entry name" value="ovoA_Cterm"/>
    <property type="match status" value="1"/>
</dbReference>
<feature type="region of interest" description="Disordered" evidence="2">
    <location>
        <begin position="1388"/>
        <end position="1407"/>
    </location>
</feature>
<name>A0A1Q9CSI9_SYMMI</name>
<feature type="compositionally biased region" description="Pro residues" evidence="2">
    <location>
        <begin position="1819"/>
        <end position="1828"/>
    </location>
</feature>
<comment type="caution">
    <text evidence="4">The sequence shown here is derived from an EMBL/GenBank/DDBJ whole genome shotgun (WGS) entry which is preliminary data.</text>
</comment>
<feature type="region of interest" description="Disordered" evidence="2">
    <location>
        <begin position="2372"/>
        <end position="2442"/>
    </location>
</feature>
<dbReference type="PANTHER" id="PTHR23150:SF26">
    <property type="entry name" value="GENERIC METHYLTRANSFERASE"/>
    <property type="match status" value="1"/>
</dbReference>
<feature type="region of interest" description="Disordered" evidence="2">
    <location>
        <begin position="1784"/>
        <end position="1836"/>
    </location>
</feature>
<dbReference type="SUPFAM" id="SSF56436">
    <property type="entry name" value="C-type lectin-like"/>
    <property type="match status" value="1"/>
</dbReference>
<feature type="region of interest" description="Disordered" evidence="2">
    <location>
        <begin position="507"/>
        <end position="535"/>
    </location>
</feature>
<dbReference type="SUPFAM" id="SSF53335">
    <property type="entry name" value="S-adenosyl-L-methionine-dependent methyltransferases"/>
    <property type="match status" value="1"/>
</dbReference>
<sequence length="3448" mass="385292">MASARPPNSLHDRGCLEVPHDEVLDLFTVTDFAGQQKWILRNLKTGEVFVRATQTSLHFTAGKMGYLAGGETVWCSAVLRWSVWRTGDREFAARFHDDGAELQWIESFEDMRELTRVEEVLPSWKPGKFLDTWAVRFAHPVQGSCQQIFWSLESFLLPSLEKTTDVGTYVLKKMKSSWLKMFASKCAEAETHVIWPEGCQKERAVPLRLHQVFVSTVFVLEFLINQELKGAAKVKGDAKELLRNLLQLFCRGTWVLPVNPTARTVADIPAEGVLQLQVADGEVQLGTISEEDAFKRRMAEEHATRRKQYLPSTLRGSMHVHDLLVGLHRTDHLSWLECQVVHGIADQACKAFLASELAGKADSHELRFTHNRKKNPAERHRAVAMAWARASKKEKNSQKMSSKARAAIKAAAARAKTWLSSRDKRCERGAYFVAARRGFGGCKRLCVSLDASRGGGRKRSHFAMLDLESGVACWGPPQARLVAILVYFSHEQEFINYGFQIDSNLSRSEGRDKQSRGMQRQRETEETEKQKKVKNPLLQVSKQRLPTYAALLSLDHVIDAITGGGLQKFVVAAEDADKSLADRSVLVMPSDQGPDMNAAKEFALRHLELRLIFVPDIRHQLIREQENACKLAKLSSTVALTDLVFTFLSGPWAECRWFQLVKEEADEYLSLTDFSPSSTSCTTLIRHLLPRIRAEKNWETNADVQDVRAALASASFLRRKGTTNSSRWDSFHESFRSRKGEWGLLLLVLLSYGLRLGYILNPKQPTLSEDISQVLPKAEEAASGQAEVAEKSLKQAKQKKDALYQRCRNKLHCCTVLLGSMEFCRDMTVWYLATEALSAELNHVRKNVHGRNATRELMVGLACGTSPKVGLDVIAELLQVPHNAEGLRQLHVLLQDDVVGAVNVKQIAREVQHPWVMWQDSIVQQLTDTVLCACRFKLMNLSQHMFCFPLRFAALISEKQEDVNRCLKECVTLSESWDAARHAATDSKAWNAVCSRSPMQTVVTREIFEALKASNFASVPPGVHRFLHDVMGMFSSTYNEEAFGEMRGLESRENKCHAMPNADIWQSASHSGVLRRFGYREVAVDDSQEDPRLPESLYHTKGLEPTMENLKHVCKRQTWTSLAPHMQAMLPSELMMTKDLYTRKLLDQVSAAWRTNFLIRGLIVRQKSGCKDTFLSLGAWPKGCTSCLIPVCRLEVKKGLFAYSVRQPLTRESLYWATVINFKDWEVAQVKVASPLHFGIAASAATKSTALAIPPISAMPWLETGKAFVPLLQHLARNAFFDVEPGILEILYQEEFGKNIDACSDDDYLGEILTPCVQEVLGTNSAETAEILENNLFHREDMDTDFAEMLDSDEIREQPLSKEDAKLLEESEKTAAVRKARAASVTRAIRKLRGGPTSDRPKTKRKPVHFMPDQQLSEEDIRPKLPHGYRVYRDMFNKAWRVYHRSGFSVSRSWGKHGGDAACVRKCLIKVWQRHLFMNPRESCPYDFGEWVSEFSGTVSIGWAAVDMGKGGGASGRTRAAGGKKGVQKDDDLKDTMHKLAVEATSKLDGGAEERLMDWVKTHPKGANYLWQQVSLGAFNYLDDPSSGSGQAKDDARLPSWLNKFNLLDVPRVIPILQSLMPKAAEWLGKVKKGKKSKWAQVLGFILHTDPTSALPTKRVDGLNEWLRKRHESFGRRLKDWEPPRPNYSLDDLLNDECIYWSLKKGLGESRLKLHFVDEQSYHLPPEIPETATIENGRSPQKATIIHGVFELGVLKVVTHECNTGSEPVTALFWLESVPTDAAAPEKPVFTTPTKSTQGTGADSEKGTPTPASEKGTPPATPPPPPPGFGSSLGNLPEAEQKIRGAMAQDQSLDPVVRELEEHLRGVYEPSKMLGMGQWDLQTFMRTEVDNANGQVSFGALRCAAVGPNLKNHEIIGSFGSTVRGLATAEMAYNADNASKVVCYCMQRMYLEPEVAWSMSAWPHVEEQLTGEMLKRGAEYIGISQGNYHRAGNQALIRGTSTSVRYKAFWGWLLRTLEIEGTDVGLREDLEWHGWVGCVITLVMGIRVVIPQVPDLVAIGCRRCSRWRKAETAVTASLAMIFGPALPLLSAAQCSQLTSGCLQLTTNVLAAASCFTRWGLSILELASLKASAGYLVDWYVFLRHSRRPPMFDETIARVCVDHLLLGLVLRSVGILFVSDVAGSFSEDDVNTFREKYFMYWPWAMENFRMFELFVNPTCSEGPGRSDGLVLRLPPGTLRGRGPKGLSLSSPVETEQVAVARAVQTVQTGYLYDDVVQAGFSASQSRCTDAAQAGAFLSAQSTLLSTESRSDLHFVHPAYQSAFKLMDLTANFNEQGTNDATCDLASEEGEEQEDNTLAASIFGKEYESMEYFQREKAEKKARKKEKKVEKGGGDEKKHKKRRKSKSTDPFMDDEVNPYDAGANDKHKKKKKKDKGSKKDEVAEGHRCFQSEFPPLIAGKSLKLTNRLSDKRRADFDPQHRLQLRSQETCFQGSAGMPVFAACRNGGYSAVEACCGYGATFALLQCSLNAGQPAEDHSLSTSVVPPLSLSMSVLQLGGTLQRLNRRSATKAVRGLIVASRPKATLATTHQDIPTLPPRVFDYPGKTGASRSNWEEWMVNLRGEDAWLAGPRDLSWYTGQPPVPGLCPGVSPDGAIRALPMPNLNKLTRKQALEYFDNSWTMLEVLFAGFHGEEPFYRSPVHGLRHPQIFYYGHTPCFYINKLRVAGVLKDAVDPHMESIMEVGVDEMLWDDMHKNDMVWPTVKEVQEYRKKVYNIVREVIATHPDLEDNNGTTPVKITWDHPLWSIFMGVEHEAIHVETSSVLFRETPSHLMQVPASWPGLHPSSLQSARSLRPEVGQDFPQNEMLSVTGETVKLGKPRDFPSYGWDNEYGHRSVQVPDFRASKYMITNGEFWHFVTSGGYRSEKYWSEDGWNWRKYRNMKWPFFWVQDGPQGSMQFKLRTIFEEIDMVWSWPVDVNYHEARAYCAWKSEQDGLAGSPEAYRVITEAEHHLIRHPEARPENMASRAYDRSMHAGGAEYASSSSEAANTNLAYASQSPVDALPASPTGHHDAMGNAWEWTEDHFNPLDGFKVHYTYDDFSAPCFDGRHHMIMGGSFVSKSDNGASGFCRYHFRPHFLQHSGFRLVSSSSPPPATRLDAPFMQGADTEQAPPASSAAGTGAAVAGSGGYETQRLVDQYLGLHFPASGLGSVDPILGHPSAPEHALRFPQRVAKMLADAAVGRGGNLRALDIGCAVGGSSFELAASGFNEVLGIDFSSAFIDAANRMKAGEETRFKLPTEGELEIEITAAHEANVDAEVRQRVTFRTGDACRLKDEVAELGQFDGALLANLLCRLPDPVACLDGLSVLLRPGAAAVILTPFSWLEDFTPKQKWLGGFMDPITQTQVRSKDQLKKLMEERGFAKIGEQQVPLLIREHQRKYQYIVSEATIWRKK</sequence>